<sequence length="89" mass="10281">MKNKLFDDLPKTVKISTGKWLYILRDKGEGYLLYDPINEKEMGRILVDDAGQWIYDGEQLDVYEAEEVAGAITGHEKEMEELLKSLKED</sequence>
<dbReference type="OrthoDB" id="798447at2"/>
<organism evidence="1 2">
    <name type="scientific">Mucilaginibacter gossypiicola</name>
    <dbReference type="NCBI Taxonomy" id="551995"/>
    <lineage>
        <taxon>Bacteria</taxon>
        <taxon>Pseudomonadati</taxon>
        <taxon>Bacteroidota</taxon>
        <taxon>Sphingobacteriia</taxon>
        <taxon>Sphingobacteriales</taxon>
        <taxon>Sphingobacteriaceae</taxon>
        <taxon>Mucilaginibacter</taxon>
    </lineage>
</organism>
<dbReference type="STRING" id="551995.SAMN05192574_102226"/>
<reference evidence="2" key="1">
    <citation type="submission" date="2016-10" db="EMBL/GenBank/DDBJ databases">
        <authorList>
            <person name="Varghese N."/>
            <person name="Submissions S."/>
        </authorList>
    </citation>
    <scope>NUCLEOTIDE SEQUENCE [LARGE SCALE GENOMIC DNA]</scope>
    <source>
        <strain evidence="2">Gh-48</strain>
    </source>
</reference>
<dbReference type="EMBL" id="FOCL01000002">
    <property type="protein sequence ID" value="SEN02780.1"/>
    <property type="molecule type" value="Genomic_DNA"/>
</dbReference>
<name>A0A1H8D669_9SPHI</name>
<dbReference type="Proteomes" id="UP000198942">
    <property type="component" value="Unassembled WGS sequence"/>
</dbReference>
<evidence type="ECO:0000313" key="1">
    <source>
        <dbReference type="EMBL" id="SEN02780.1"/>
    </source>
</evidence>
<evidence type="ECO:0000313" key="2">
    <source>
        <dbReference type="Proteomes" id="UP000198942"/>
    </source>
</evidence>
<dbReference type="AlphaFoldDB" id="A0A1H8D669"/>
<proteinExistence type="predicted"/>
<dbReference type="RefSeq" id="WP_091209223.1">
    <property type="nucleotide sequence ID" value="NZ_FOCL01000002.1"/>
</dbReference>
<gene>
    <name evidence="1" type="ORF">SAMN05192574_102226</name>
</gene>
<protein>
    <submittedName>
        <fullName evidence="1">Uncharacterized protein</fullName>
    </submittedName>
</protein>
<accession>A0A1H8D669</accession>
<keyword evidence="2" id="KW-1185">Reference proteome</keyword>